<protein>
    <submittedName>
        <fullName evidence="1">Uncharacterized protein</fullName>
    </submittedName>
</protein>
<keyword evidence="2" id="KW-1185">Reference proteome</keyword>
<sequence>MPRVHCAKAIRASPGGRLVFGWREAWYRTQESIERTWVSMQWGRWSRYQRQAPGHQQVCMSRPTVEMSVAEDGRSRRRGLPLSDLLSHHRGCGRSNAVRVVITPSVCYRPVFRCAEDAIRSSSLHHAAVCRRRRRRCTPVGHHRLRCI</sequence>
<name>A0ACB8RSR9_9AGAM</name>
<accession>A0ACB8RSR9</accession>
<evidence type="ECO:0000313" key="1">
    <source>
        <dbReference type="EMBL" id="KAI0047201.1"/>
    </source>
</evidence>
<dbReference type="Proteomes" id="UP000814033">
    <property type="component" value="Unassembled WGS sequence"/>
</dbReference>
<evidence type="ECO:0000313" key="2">
    <source>
        <dbReference type="Proteomes" id="UP000814033"/>
    </source>
</evidence>
<gene>
    <name evidence="1" type="ORF">FA95DRAFT_1279143</name>
</gene>
<comment type="caution">
    <text evidence="1">The sequence shown here is derived from an EMBL/GenBank/DDBJ whole genome shotgun (WGS) entry which is preliminary data.</text>
</comment>
<organism evidence="1 2">
    <name type="scientific">Auriscalpium vulgare</name>
    <dbReference type="NCBI Taxonomy" id="40419"/>
    <lineage>
        <taxon>Eukaryota</taxon>
        <taxon>Fungi</taxon>
        <taxon>Dikarya</taxon>
        <taxon>Basidiomycota</taxon>
        <taxon>Agaricomycotina</taxon>
        <taxon>Agaricomycetes</taxon>
        <taxon>Russulales</taxon>
        <taxon>Auriscalpiaceae</taxon>
        <taxon>Auriscalpium</taxon>
    </lineage>
</organism>
<reference evidence="1" key="1">
    <citation type="submission" date="2021-02" db="EMBL/GenBank/DDBJ databases">
        <authorList>
            <consortium name="DOE Joint Genome Institute"/>
            <person name="Ahrendt S."/>
            <person name="Looney B.P."/>
            <person name="Miyauchi S."/>
            <person name="Morin E."/>
            <person name="Drula E."/>
            <person name="Courty P.E."/>
            <person name="Chicoki N."/>
            <person name="Fauchery L."/>
            <person name="Kohler A."/>
            <person name="Kuo A."/>
            <person name="Labutti K."/>
            <person name="Pangilinan J."/>
            <person name="Lipzen A."/>
            <person name="Riley R."/>
            <person name="Andreopoulos W."/>
            <person name="He G."/>
            <person name="Johnson J."/>
            <person name="Barry K.W."/>
            <person name="Grigoriev I.V."/>
            <person name="Nagy L."/>
            <person name="Hibbett D."/>
            <person name="Henrissat B."/>
            <person name="Matheny P.B."/>
            <person name="Labbe J."/>
            <person name="Martin F."/>
        </authorList>
    </citation>
    <scope>NUCLEOTIDE SEQUENCE</scope>
    <source>
        <strain evidence="1">FP105234-sp</strain>
    </source>
</reference>
<proteinExistence type="predicted"/>
<dbReference type="EMBL" id="MU275909">
    <property type="protein sequence ID" value="KAI0047201.1"/>
    <property type="molecule type" value="Genomic_DNA"/>
</dbReference>
<reference evidence="1" key="2">
    <citation type="journal article" date="2022" name="New Phytol.">
        <title>Evolutionary transition to the ectomycorrhizal habit in the genomes of a hyperdiverse lineage of mushroom-forming fungi.</title>
        <authorList>
            <person name="Looney B."/>
            <person name="Miyauchi S."/>
            <person name="Morin E."/>
            <person name="Drula E."/>
            <person name="Courty P.E."/>
            <person name="Kohler A."/>
            <person name="Kuo A."/>
            <person name="LaButti K."/>
            <person name="Pangilinan J."/>
            <person name="Lipzen A."/>
            <person name="Riley R."/>
            <person name="Andreopoulos W."/>
            <person name="He G."/>
            <person name="Johnson J."/>
            <person name="Nolan M."/>
            <person name="Tritt A."/>
            <person name="Barry K.W."/>
            <person name="Grigoriev I.V."/>
            <person name="Nagy L.G."/>
            <person name="Hibbett D."/>
            <person name="Henrissat B."/>
            <person name="Matheny P.B."/>
            <person name="Labbe J."/>
            <person name="Martin F.M."/>
        </authorList>
    </citation>
    <scope>NUCLEOTIDE SEQUENCE</scope>
    <source>
        <strain evidence="1">FP105234-sp</strain>
    </source>
</reference>